<dbReference type="PROSITE" id="PS50086">
    <property type="entry name" value="TBC_RABGAP"/>
    <property type="match status" value="1"/>
</dbReference>
<dbReference type="FunFam" id="1.10.8.270:FF:000001">
    <property type="entry name" value="TBC1 domain family member 1"/>
    <property type="match status" value="1"/>
</dbReference>
<feature type="transmembrane region" description="Helical" evidence="3">
    <location>
        <begin position="172"/>
        <end position="194"/>
    </location>
</feature>
<dbReference type="Gene3D" id="1.10.10.750">
    <property type="entry name" value="Ypt/Rab-GAP domain of gyp1p, domain 1"/>
    <property type="match status" value="1"/>
</dbReference>
<proteinExistence type="predicted"/>
<organism evidence="5 6">
    <name type="scientific">Cylicostephanus goldi</name>
    <name type="common">Nematode worm</name>
    <dbReference type="NCBI Taxonomy" id="71465"/>
    <lineage>
        <taxon>Eukaryota</taxon>
        <taxon>Metazoa</taxon>
        <taxon>Ecdysozoa</taxon>
        <taxon>Nematoda</taxon>
        <taxon>Chromadorea</taxon>
        <taxon>Rhabditida</taxon>
        <taxon>Rhabditina</taxon>
        <taxon>Rhabditomorpha</taxon>
        <taxon>Strongyloidea</taxon>
        <taxon>Strongylidae</taxon>
        <taxon>Cylicostephanus</taxon>
    </lineage>
</organism>
<feature type="domain" description="Rab-GAP TBC" evidence="4">
    <location>
        <begin position="85"/>
        <end position="196"/>
    </location>
</feature>
<keyword evidence="3" id="KW-0812">Transmembrane</keyword>
<reference evidence="5 6" key="1">
    <citation type="submission" date="2018-11" db="EMBL/GenBank/DDBJ databases">
        <authorList>
            <consortium name="Pathogen Informatics"/>
        </authorList>
    </citation>
    <scope>NUCLEOTIDE SEQUENCE [LARGE SCALE GENOMIC DNA]</scope>
</reference>
<dbReference type="InterPro" id="IPR000195">
    <property type="entry name" value="Rab-GAP-TBC_dom"/>
</dbReference>
<accession>A0A3P6STA7</accession>
<dbReference type="Pfam" id="PF00566">
    <property type="entry name" value="RabGAP-TBC"/>
    <property type="match status" value="1"/>
</dbReference>
<name>A0A3P6STA7_CYLGO</name>
<dbReference type="PANTHER" id="PTHR47219">
    <property type="entry name" value="RAB GTPASE-ACTIVATING PROTEIN 1-LIKE"/>
    <property type="match status" value="1"/>
</dbReference>
<dbReference type="EMBL" id="UYRV01009704">
    <property type="protein sequence ID" value="VDK56798.1"/>
    <property type="molecule type" value="Genomic_DNA"/>
</dbReference>
<protein>
    <recommendedName>
        <fullName evidence="4">Rab-GAP TBC domain-containing protein</fullName>
    </recommendedName>
</protein>
<keyword evidence="6" id="KW-1185">Reference proteome</keyword>
<dbReference type="InterPro" id="IPR050302">
    <property type="entry name" value="Rab_GAP_TBC_domain"/>
</dbReference>
<evidence type="ECO:0000313" key="6">
    <source>
        <dbReference type="Proteomes" id="UP000271889"/>
    </source>
</evidence>
<evidence type="ECO:0000313" key="5">
    <source>
        <dbReference type="EMBL" id="VDK56798.1"/>
    </source>
</evidence>
<sequence length="196" mass="22170">MESDTDRLSAKQRLGRSPSRMPTQLIQPTGDDESDSDEPLLSGSGNVSKDCPEELMKQWTECIEQWKKSEGGEKPEIVSSLILNGVPDVLRGEVWRLLAKVHLDPELVNTYHLLLGKDCPSEQVILRDIHRTFPAHENFKEAGGEGQESLYKISKAYSLYDEEVSYCQGLSFLAASLLLHVSIYCINLYLLYFIMF</sequence>
<dbReference type="AlphaFoldDB" id="A0A3P6STA7"/>
<evidence type="ECO:0000256" key="1">
    <source>
        <dbReference type="ARBA" id="ARBA00022468"/>
    </source>
</evidence>
<dbReference type="GO" id="GO:0005096">
    <property type="term" value="F:GTPase activator activity"/>
    <property type="evidence" value="ECO:0007669"/>
    <property type="project" value="UniProtKB-KW"/>
</dbReference>
<evidence type="ECO:0000256" key="2">
    <source>
        <dbReference type="SAM" id="MobiDB-lite"/>
    </source>
</evidence>
<dbReference type="Proteomes" id="UP000271889">
    <property type="component" value="Unassembled WGS sequence"/>
</dbReference>
<keyword evidence="1" id="KW-0343">GTPase activation</keyword>
<keyword evidence="3" id="KW-1133">Transmembrane helix</keyword>
<dbReference type="Gene3D" id="1.10.8.270">
    <property type="entry name" value="putative rabgap domain of human tbc1 domain family member 14 like domains"/>
    <property type="match status" value="1"/>
</dbReference>
<dbReference type="InterPro" id="IPR035969">
    <property type="entry name" value="Rab-GAP_TBC_sf"/>
</dbReference>
<keyword evidence="3" id="KW-0472">Membrane</keyword>
<evidence type="ECO:0000256" key="3">
    <source>
        <dbReference type="SAM" id="Phobius"/>
    </source>
</evidence>
<feature type="region of interest" description="Disordered" evidence="2">
    <location>
        <begin position="1"/>
        <end position="49"/>
    </location>
</feature>
<dbReference type="GO" id="GO:0031267">
    <property type="term" value="F:small GTPase binding"/>
    <property type="evidence" value="ECO:0007669"/>
    <property type="project" value="TreeGrafter"/>
</dbReference>
<dbReference type="OrthoDB" id="295078at2759"/>
<gene>
    <name evidence="5" type="ORF">CGOC_LOCUS3770</name>
</gene>
<evidence type="ECO:0000259" key="4">
    <source>
        <dbReference type="PROSITE" id="PS50086"/>
    </source>
</evidence>
<dbReference type="PANTHER" id="PTHR47219:SF9">
    <property type="entry name" value="GTPASE ACTIVATING PROTEIN AND CENTROSOME-ASSOCIATED, ISOFORM B"/>
    <property type="match status" value="1"/>
</dbReference>
<dbReference type="SUPFAM" id="SSF47923">
    <property type="entry name" value="Ypt/Rab-GAP domain of gyp1p"/>
    <property type="match status" value="1"/>
</dbReference>